<organism evidence="2 3">
    <name type="scientific">Cinara cedri</name>
    <dbReference type="NCBI Taxonomy" id="506608"/>
    <lineage>
        <taxon>Eukaryota</taxon>
        <taxon>Metazoa</taxon>
        <taxon>Ecdysozoa</taxon>
        <taxon>Arthropoda</taxon>
        <taxon>Hexapoda</taxon>
        <taxon>Insecta</taxon>
        <taxon>Pterygota</taxon>
        <taxon>Neoptera</taxon>
        <taxon>Paraneoptera</taxon>
        <taxon>Hemiptera</taxon>
        <taxon>Sternorrhyncha</taxon>
        <taxon>Aphidomorpha</taxon>
        <taxon>Aphidoidea</taxon>
        <taxon>Aphididae</taxon>
        <taxon>Lachninae</taxon>
        <taxon>Cinara</taxon>
    </lineage>
</organism>
<protein>
    <submittedName>
        <fullName evidence="2">Ribonuclease H-like domain,HAT, C-terminal dimerisation domain</fullName>
    </submittedName>
</protein>
<gene>
    <name evidence="2" type="ORF">CINCED_3A015327</name>
</gene>
<evidence type="ECO:0000313" key="3">
    <source>
        <dbReference type="Proteomes" id="UP000325440"/>
    </source>
</evidence>
<dbReference type="EMBL" id="CABPRJ010001925">
    <property type="protein sequence ID" value="VVC41750.1"/>
    <property type="molecule type" value="Genomic_DNA"/>
</dbReference>
<dbReference type="InterPro" id="IPR008906">
    <property type="entry name" value="HATC_C_dom"/>
</dbReference>
<dbReference type="PANTHER" id="PTHR45749">
    <property type="match status" value="1"/>
</dbReference>
<dbReference type="PANTHER" id="PTHR45749:SF21">
    <property type="entry name" value="DUF4371 DOMAIN-CONTAINING PROTEIN"/>
    <property type="match status" value="1"/>
</dbReference>
<accession>A0A5E4NDJ0</accession>
<name>A0A5E4NDJ0_9HEMI</name>
<dbReference type="OrthoDB" id="6599196at2759"/>
<keyword evidence="3" id="KW-1185">Reference proteome</keyword>
<feature type="domain" description="HAT C-terminal dimerisation" evidence="1">
    <location>
        <begin position="137"/>
        <end position="203"/>
    </location>
</feature>
<evidence type="ECO:0000259" key="1">
    <source>
        <dbReference type="Pfam" id="PF05699"/>
    </source>
</evidence>
<dbReference type="SUPFAM" id="SSF53098">
    <property type="entry name" value="Ribonuclease H-like"/>
    <property type="match status" value="1"/>
</dbReference>
<reference evidence="2 3" key="1">
    <citation type="submission" date="2019-08" db="EMBL/GenBank/DDBJ databases">
        <authorList>
            <person name="Alioto T."/>
            <person name="Alioto T."/>
            <person name="Gomez Garrido J."/>
        </authorList>
    </citation>
    <scope>NUCLEOTIDE SEQUENCE [LARGE SCALE GENOMIC DNA]</scope>
</reference>
<evidence type="ECO:0000313" key="2">
    <source>
        <dbReference type="EMBL" id="VVC41750.1"/>
    </source>
</evidence>
<dbReference type="InterPro" id="IPR012337">
    <property type="entry name" value="RNaseH-like_sf"/>
</dbReference>
<dbReference type="AlphaFoldDB" id="A0A5E4NDJ0"/>
<dbReference type="GO" id="GO:0046983">
    <property type="term" value="F:protein dimerization activity"/>
    <property type="evidence" value="ECO:0007669"/>
    <property type="project" value="InterPro"/>
</dbReference>
<proteinExistence type="predicted"/>
<dbReference type="Proteomes" id="UP000325440">
    <property type="component" value="Unassembled WGS sequence"/>
</dbReference>
<sequence length="208" mass="24023">MDNQATSPKRNRSGQDILITDPDIMYVNLLIRVSIACDIGIGTIKKTISEYKRTGKVYSQMNKKKSPTVIDKMDDFDKDAILRKMHAFWFRREIPTLQKMKHLEIDLKDGNLKDIDFMELYNELVSFRLIVNEETTTLEILSVLKYLECFPNIGIALRILLKTPVTSTCAERSFSKLKLINTYLRNKLSQENLSGLSIISIKKIFLNL</sequence>
<dbReference type="Pfam" id="PF05699">
    <property type="entry name" value="Dimer_Tnp_hAT"/>
    <property type="match status" value="1"/>
</dbReference>